<dbReference type="InterPro" id="IPR011042">
    <property type="entry name" value="6-blade_b-propeller_TolB-like"/>
</dbReference>
<keyword evidence="2" id="KW-1185">Reference proteome</keyword>
<sequence length="287" mass="30311">MSVVMTTPAHGSSLAADCGDWQVETVAQGLEQLENLEPDTEGGFYLAGDSKVYHVDADGRVNTVVENVAAPGGMQLDGSDLYFLTRQDGRLWQLDTTTGQLAEHGTLAGNGLLRLPGGDLLTTWVGTEGGPPMGITRYRSDSGHVEPNWSPVPRGEGLAASPDGRFVYTDDLFTGQIYRVPLDDPGRWTVVTRIPGLLPGADDLAMSRSGTLYVAAHIEGAIYSVDPETGATCVVASGLSNGWQGPSSVRIGRAGDGWALYVTSFDGTLRRVHPQGGVDLAPIAEDV</sequence>
<comment type="caution">
    <text evidence="1">The sequence shown here is derived from an EMBL/GenBank/DDBJ whole genome shotgun (WGS) entry which is preliminary data.</text>
</comment>
<gene>
    <name evidence="1" type="ORF">M2280_004503</name>
</gene>
<name>A0ABT6MG04_9NOCA</name>
<organism evidence="1 2">
    <name type="scientific">Prescottella agglutinans</name>
    <dbReference type="NCBI Taxonomy" id="1644129"/>
    <lineage>
        <taxon>Bacteria</taxon>
        <taxon>Bacillati</taxon>
        <taxon>Actinomycetota</taxon>
        <taxon>Actinomycetes</taxon>
        <taxon>Mycobacteriales</taxon>
        <taxon>Nocardiaceae</taxon>
        <taxon>Prescottella</taxon>
    </lineage>
</organism>
<dbReference type="RefSeq" id="WP_280762535.1">
    <property type="nucleotide sequence ID" value="NZ_JARXVC010000013.1"/>
</dbReference>
<dbReference type="EMBL" id="JARXVC010000013">
    <property type="protein sequence ID" value="MDH6283260.1"/>
    <property type="molecule type" value="Genomic_DNA"/>
</dbReference>
<dbReference type="SUPFAM" id="SSF63829">
    <property type="entry name" value="Calcium-dependent phosphotriesterase"/>
    <property type="match status" value="1"/>
</dbReference>
<reference evidence="1 2" key="1">
    <citation type="submission" date="2023-04" db="EMBL/GenBank/DDBJ databases">
        <title>Forest soil microbial communities from Buena Vista Peninsula, Colon Province, Panama.</title>
        <authorList>
            <person name="Bouskill N."/>
        </authorList>
    </citation>
    <scope>NUCLEOTIDE SEQUENCE [LARGE SCALE GENOMIC DNA]</scope>
    <source>
        <strain evidence="1 2">CFH S0262</strain>
    </source>
</reference>
<dbReference type="Proteomes" id="UP001160334">
    <property type="component" value="Unassembled WGS sequence"/>
</dbReference>
<proteinExistence type="predicted"/>
<evidence type="ECO:0000313" key="1">
    <source>
        <dbReference type="EMBL" id="MDH6283260.1"/>
    </source>
</evidence>
<accession>A0ABT6MG04</accession>
<dbReference type="Gene3D" id="2.120.10.30">
    <property type="entry name" value="TolB, C-terminal domain"/>
    <property type="match status" value="1"/>
</dbReference>
<protein>
    <submittedName>
        <fullName evidence="1">Sugar lactone lactonase YvrE</fullName>
    </submittedName>
</protein>
<evidence type="ECO:0000313" key="2">
    <source>
        <dbReference type="Proteomes" id="UP001160334"/>
    </source>
</evidence>